<organism evidence="1 2">
    <name type="scientific">Jiulongibacter sediminis</name>
    <dbReference type="NCBI Taxonomy" id="1605367"/>
    <lineage>
        <taxon>Bacteria</taxon>
        <taxon>Pseudomonadati</taxon>
        <taxon>Bacteroidota</taxon>
        <taxon>Cytophagia</taxon>
        <taxon>Cytophagales</taxon>
        <taxon>Leadbetterellaceae</taxon>
        <taxon>Jiulongibacter</taxon>
    </lineage>
</organism>
<name>A0A0P7C4V0_9BACT</name>
<keyword evidence="2" id="KW-1185">Reference proteome</keyword>
<proteinExistence type="predicted"/>
<comment type="caution">
    <text evidence="1">The sequence shown here is derived from an EMBL/GenBank/DDBJ whole genome shotgun (WGS) entry which is preliminary data.</text>
</comment>
<sequence length="371" mass="42543">MNLFACSKVEVAQNDPDNNNSDETANMIPDKYELFLSIGTPSETNLDSLVFEEFFFDLEANQRNAKLGSFFEEELPEIFHSYLVYTDDCEFVAAEFSFALKKTGGESNQIELFGFKVPNLPSDLEIIDTKTNQPIVQNEYYNFEIDPNDLSQSNYTISLKPKCEVELSKDSIEKIKEEQFKMELWKNNERELIDFSQKIKLEKSIPIARFSMVEFSNFKQGVRNTDDKEISFEFYESKSQIIVDRIHTYSKDLCSQPLAAFNFSLSNEYLTSRKTKIHSVDLSSVRIAIEPEKRGTIDIVHYPIEGEEGRTAFQVEVSFNCGSTDDVEKEYKINIYRTGTEQDGEIIERGERLFCSIPLLVKLDVQGAPGG</sequence>
<reference evidence="1 2" key="1">
    <citation type="submission" date="2015-07" db="EMBL/GenBank/DDBJ databases">
        <title>The draft genome sequence of Leadbetterella sp. JN14-9.</title>
        <authorList>
            <person name="Liu Y."/>
            <person name="Du J."/>
            <person name="Shao Z."/>
        </authorList>
    </citation>
    <scope>NUCLEOTIDE SEQUENCE [LARGE SCALE GENOMIC DNA]</scope>
    <source>
        <strain evidence="1 2">JN14-9</strain>
    </source>
</reference>
<dbReference type="Proteomes" id="UP000050454">
    <property type="component" value="Unassembled WGS sequence"/>
</dbReference>
<gene>
    <name evidence="1" type="ORF">AFM12_17265</name>
</gene>
<dbReference type="STRING" id="1605367.AFM12_17265"/>
<dbReference type="AlphaFoldDB" id="A0A0P7C4V0"/>
<dbReference type="EMBL" id="LGTQ01000013">
    <property type="protein sequence ID" value="KPM46977.1"/>
    <property type="molecule type" value="Genomic_DNA"/>
</dbReference>
<evidence type="ECO:0000313" key="1">
    <source>
        <dbReference type="EMBL" id="KPM46977.1"/>
    </source>
</evidence>
<protein>
    <submittedName>
        <fullName evidence="1">Uncharacterized protein</fullName>
    </submittedName>
</protein>
<evidence type="ECO:0000313" key="2">
    <source>
        <dbReference type="Proteomes" id="UP000050454"/>
    </source>
</evidence>
<accession>A0A0P7C4V0</accession>